<organism evidence="2 3">
    <name type="scientific">Trachymyrmex septentrionalis</name>
    <dbReference type="NCBI Taxonomy" id="34720"/>
    <lineage>
        <taxon>Eukaryota</taxon>
        <taxon>Metazoa</taxon>
        <taxon>Ecdysozoa</taxon>
        <taxon>Arthropoda</taxon>
        <taxon>Hexapoda</taxon>
        <taxon>Insecta</taxon>
        <taxon>Pterygota</taxon>
        <taxon>Neoptera</taxon>
        <taxon>Endopterygota</taxon>
        <taxon>Hymenoptera</taxon>
        <taxon>Apocrita</taxon>
        <taxon>Aculeata</taxon>
        <taxon>Formicoidea</taxon>
        <taxon>Formicidae</taxon>
        <taxon>Myrmicinae</taxon>
        <taxon>Trachymyrmex</taxon>
    </lineage>
</organism>
<feature type="compositionally biased region" description="Low complexity" evidence="1">
    <location>
        <begin position="49"/>
        <end position="62"/>
    </location>
</feature>
<evidence type="ECO:0000313" key="2">
    <source>
        <dbReference type="EMBL" id="KYN37583.1"/>
    </source>
</evidence>
<feature type="region of interest" description="Disordered" evidence="1">
    <location>
        <begin position="44"/>
        <end position="65"/>
    </location>
</feature>
<accession>A0A195FAX5</accession>
<dbReference type="Proteomes" id="UP000078541">
    <property type="component" value="Unassembled WGS sequence"/>
</dbReference>
<gene>
    <name evidence="2" type="ORF">ALC56_07782</name>
</gene>
<dbReference type="EMBL" id="KQ981693">
    <property type="protein sequence ID" value="KYN37583.1"/>
    <property type="molecule type" value="Genomic_DNA"/>
</dbReference>
<protein>
    <submittedName>
        <fullName evidence="2">Uncharacterized protein</fullName>
    </submittedName>
</protein>
<evidence type="ECO:0000313" key="3">
    <source>
        <dbReference type="Proteomes" id="UP000078541"/>
    </source>
</evidence>
<keyword evidence="3" id="KW-1185">Reference proteome</keyword>
<dbReference type="AlphaFoldDB" id="A0A195FAX5"/>
<name>A0A195FAX5_9HYME</name>
<evidence type="ECO:0000256" key="1">
    <source>
        <dbReference type="SAM" id="MobiDB-lite"/>
    </source>
</evidence>
<proteinExistence type="predicted"/>
<reference evidence="2 3" key="1">
    <citation type="submission" date="2016-03" db="EMBL/GenBank/DDBJ databases">
        <title>Trachymyrmex septentrionalis WGS genome.</title>
        <authorList>
            <person name="Nygaard S."/>
            <person name="Hu H."/>
            <person name="Boomsma J."/>
            <person name="Zhang G."/>
        </authorList>
    </citation>
    <scope>NUCLEOTIDE SEQUENCE [LARGE SCALE GENOMIC DNA]</scope>
    <source>
        <strain evidence="2">Tsep2-gDNA-1</strain>
        <tissue evidence="2">Whole body</tissue>
    </source>
</reference>
<sequence>MTSLATGFSTWMIKYIYHGYEMNRHKFYEDFVIRGQLIKEAKIGPLTQAPPSSLPARSSLRLRSARRENFPTSLEVPGRFTVS</sequence>